<reference evidence="2 3" key="1">
    <citation type="journal article" date="2018" name="ISME J.">
        <title>Endosymbiont genomes yield clues of tubeworm success.</title>
        <authorList>
            <person name="Li Y."/>
            <person name="Liles M.R."/>
            <person name="Halanych K.M."/>
        </authorList>
    </citation>
    <scope>NUCLEOTIDE SEQUENCE [LARGE SCALE GENOMIC DNA]</scope>
    <source>
        <strain evidence="2">A1462</strain>
    </source>
</reference>
<organism evidence="2 3">
    <name type="scientific">endosymbiont of Escarpia spicata</name>
    <dbReference type="NCBI Taxonomy" id="2200908"/>
    <lineage>
        <taxon>Bacteria</taxon>
        <taxon>Pseudomonadati</taxon>
        <taxon>Pseudomonadota</taxon>
        <taxon>Gammaproteobacteria</taxon>
        <taxon>sulfur-oxidizing symbionts</taxon>
    </lineage>
</organism>
<evidence type="ECO:0000313" key="3">
    <source>
        <dbReference type="Proteomes" id="UP000254771"/>
    </source>
</evidence>
<evidence type="ECO:0000256" key="1">
    <source>
        <dbReference type="SAM" id="Phobius"/>
    </source>
</evidence>
<dbReference type="AlphaFoldDB" id="A0A370DNR2"/>
<protein>
    <submittedName>
        <fullName evidence="2">Uncharacterized protein</fullName>
    </submittedName>
</protein>
<feature type="transmembrane region" description="Helical" evidence="1">
    <location>
        <begin position="5"/>
        <end position="22"/>
    </location>
</feature>
<feature type="transmembrane region" description="Helical" evidence="1">
    <location>
        <begin position="28"/>
        <end position="45"/>
    </location>
</feature>
<keyword evidence="1" id="KW-0472">Membrane</keyword>
<dbReference type="Proteomes" id="UP000254771">
    <property type="component" value="Unassembled WGS sequence"/>
</dbReference>
<keyword evidence="1" id="KW-1133">Transmembrane helix</keyword>
<accession>A0A370DNR2</accession>
<dbReference type="EMBL" id="QFXE01000008">
    <property type="protein sequence ID" value="RDH86556.1"/>
    <property type="molecule type" value="Genomic_DNA"/>
</dbReference>
<proteinExistence type="predicted"/>
<name>A0A370DNR2_9GAMM</name>
<comment type="caution">
    <text evidence="2">The sequence shown here is derived from an EMBL/GenBank/DDBJ whole genome shotgun (WGS) entry which is preliminary data.</text>
</comment>
<keyword evidence="1" id="KW-0812">Transmembrane</keyword>
<evidence type="ECO:0000313" key="2">
    <source>
        <dbReference type="EMBL" id="RDH86556.1"/>
    </source>
</evidence>
<gene>
    <name evidence="2" type="ORF">DIZ78_06495</name>
</gene>
<keyword evidence="3" id="KW-1185">Reference proteome</keyword>
<sequence>MNHILFIISFILMFSGVGVFGYMENTVALSASIIAGAIGMAFANIDKIEHFKGAGFEAHMKKAVEEAYATTKSLREFGVRVKTLIRAWSFYSDPKRLGIKTKDSNLLSSQESPIQLS</sequence>